<protein>
    <recommendedName>
        <fullName evidence="10">Exonuclease V</fullName>
    </recommendedName>
</protein>
<comment type="subunit">
    <text evidence="3">Monomer.</text>
</comment>
<keyword evidence="6" id="KW-0378">Hydrolase</keyword>
<dbReference type="Proteomes" id="UP001316803">
    <property type="component" value="Unassembled WGS sequence"/>
</dbReference>
<feature type="compositionally biased region" description="Basic and acidic residues" evidence="7">
    <location>
        <begin position="547"/>
        <end position="561"/>
    </location>
</feature>
<evidence type="ECO:0008006" key="10">
    <source>
        <dbReference type="Google" id="ProtNLM"/>
    </source>
</evidence>
<evidence type="ECO:0000256" key="6">
    <source>
        <dbReference type="ARBA" id="ARBA00022839"/>
    </source>
</evidence>
<dbReference type="GO" id="GO:0045145">
    <property type="term" value="F:single-stranded DNA 5'-3' DNA exonuclease activity"/>
    <property type="evidence" value="ECO:0007669"/>
    <property type="project" value="InterPro"/>
</dbReference>
<feature type="region of interest" description="Disordered" evidence="7">
    <location>
        <begin position="421"/>
        <end position="452"/>
    </location>
</feature>
<dbReference type="GO" id="GO:0005739">
    <property type="term" value="C:mitochondrion"/>
    <property type="evidence" value="ECO:0007669"/>
    <property type="project" value="TreeGrafter"/>
</dbReference>
<evidence type="ECO:0000256" key="1">
    <source>
        <dbReference type="ARBA" id="ARBA00001966"/>
    </source>
</evidence>
<keyword evidence="4" id="KW-0411">Iron-sulfur</keyword>
<evidence type="ECO:0000313" key="8">
    <source>
        <dbReference type="EMBL" id="KAK5951799.1"/>
    </source>
</evidence>
<keyword evidence="4" id="KW-0479">Metal-binding</keyword>
<feature type="compositionally biased region" description="Polar residues" evidence="7">
    <location>
        <begin position="1"/>
        <end position="14"/>
    </location>
</feature>
<gene>
    <name evidence="8" type="ORF">OHC33_007091</name>
</gene>
<name>A0AAN8I4J3_9EURO</name>
<organism evidence="8 9">
    <name type="scientific">Knufia fluminis</name>
    <dbReference type="NCBI Taxonomy" id="191047"/>
    <lineage>
        <taxon>Eukaryota</taxon>
        <taxon>Fungi</taxon>
        <taxon>Dikarya</taxon>
        <taxon>Ascomycota</taxon>
        <taxon>Pezizomycotina</taxon>
        <taxon>Eurotiomycetes</taxon>
        <taxon>Chaetothyriomycetidae</taxon>
        <taxon>Chaetothyriales</taxon>
        <taxon>Trichomeriaceae</taxon>
        <taxon>Knufia</taxon>
    </lineage>
</organism>
<accession>A0AAN8I4J3</accession>
<feature type="region of interest" description="Disordered" evidence="7">
    <location>
        <begin position="1"/>
        <end position="20"/>
    </location>
</feature>
<evidence type="ECO:0000313" key="9">
    <source>
        <dbReference type="Proteomes" id="UP001316803"/>
    </source>
</evidence>
<dbReference type="GO" id="GO:0051539">
    <property type="term" value="F:4 iron, 4 sulfur cluster binding"/>
    <property type="evidence" value="ECO:0007669"/>
    <property type="project" value="UniProtKB-KW"/>
</dbReference>
<keyword evidence="6" id="KW-0269">Exonuclease</keyword>
<feature type="compositionally biased region" description="Pro residues" evidence="7">
    <location>
        <begin position="105"/>
        <end position="114"/>
    </location>
</feature>
<dbReference type="InterPro" id="IPR019190">
    <property type="entry name" value="EXOV"/>
</dbReference>
<comment type="caution">
    <text evidence="8">The sequence shown here is derived from an EMBL/GenBank/DDBJ whole genome shotgun (WGS) entry which is preliminary data.</text>
</comment>
<reference evidence="8 9" key="1">
    <citation type="submission" date="2022-12" db="EMBL/GenBank/DDBJ databases">
        <title>Genomic features and morphological characterization of a novel Knufia sp. strain isolated from spacecraft assembly facility.</title>
        <authorList>
            <person name="Teixeira M."/>
            <person name="Chander A.M."/>
            <person name="Stajich J.E."/>
            <person name="Venkateswaran K."/>
        </authorList>
    </citation>
    <scope>NUCLEOTIDE SEQUENCE [LARGE SCALE GENOMIC DNA]</scope>
    <source>
        <strain evidence="8 9">FJI-L2-BK-P2</strain>
    </source>
</reference>
<dbReference type="EMBL" id="JAKLMC020000018">
    <property type="protein sequence ID" value="KAK5951799.1"/>
    <property type="molecule type" value="Genomic_DNA"/>
</dbReference>
<evidence type="ECO:0000256" key="7">
    <source>
        <dbReference type="SAM" id="MobiDB-lite"/>
    </source>
</evidence>
<keyword evidence="9" id="KW-1185">Reference proteome</keyword>
<evidence type="ECO:0000256" key="4">
    <source>
        <dbReference type="ARBA" id="ARBA00022485"/>
    </source>
</evidence>
<feature type="region of interest" description="Disordered" evidence="7">
    <location>
        <begin position="93"/>
        <end position="128"/>
    </location>
</feature>
<keyword evidence="5" id="KW-0540">Nuclease</keyword>
<keyword evidence="4" id="KW-0004">4Fe-4S</keyword>
<dbReference type="PANTHER" id="PTHR14464">
    <property type="entry name" value="EXONUCLEASE V"/>
    <property type="match status" value="1"/>
</dbReference>
<comment type="similarity">
    <text evidence="2">Belongs to the EXO5 family.</text>
</comment>
<evidence type="ECO:0000256" key="3">
    <source>
        <dbReference type="ARBA" id="ARBA00011245"/>
    </source>
</evidence>
<dbReference type="AlphaFoldDB" id="A0AAN8I4J3"/>
<proteinExistence type="inferred from homology"/>
<evidence type="ECO:0000256" key="5">
    <source>
        <dbReference type="ARBA" id="ARBA00022722"/>
    </source>
</evidence>
<dbReference type="Pfam" id="PF09810">
    <property type="entry name" value="Exo5"/>
    <property type="match status" value="1"/>
</dbReference>
<comment type="cofactor">
    <cofactor evidence="1">
        <name>[4Fe-4S] cluster</name>
        <dbReference type="ChEBI" id="CHEBI:49883"/>
    </cofactor>
</comment>
<keyword evidence="4" id="KW-0408">Iron</keyword>
<dbReference type="GO" id="GO:0036297">
    <property type="term" value="P:interstrand cross-link repair"/>
    <property type="evidence" value="ECO:0007669"/>
    <property type="project" value="TreeGrafter"/>
</dbReference>
<sequence>MDETATSTHNTLLDNASDYGEFGSDAEEIELLDDLLAQVASGNEERQEPFVVTDIEDYEPPRGVLLPKTIIETRLPPSEREYEAEIEVLRDFQTASNTRRSPSPAKEPTPPPVSAEPDNRSPLDRFRKPPKKALSVTDLVSPSWCELQYFYVLSKHGRKRRTPAMKQGTVVHKSLEDEVHITVPVETKKREDSWGLRFWNICQGLRTLRETGRTRELEIWGTIGGELVNGIIDELSYDCPDPKYEENLKAKSTPVAEIPEYQTSITEYLLAKPEKEGSQRLKGEEAQNEKWIYLTDVKTRATPTLPTGSSLRPTIVQLHLYHHMLENLVQGNFELSRLAERYDLDVNETFSDSFLAQLCSMNQEIFSQSSQGSMEEQLQAATVTSSQDSMDVLLQHNTMSTMWDYMMTQFKHTFLLDEQSPAQPLSESLPPPASQQSTSDLPPPPSQPTRLSPLLTASYMSSTYRHTPGSSSSKRLLGHKSFQFNPQFLHAYLSAALAWWRGQRNADGVRLEEAWKCRSCDFKNECEWILKRDQQAFDEAMERKKMREVAGVEGDGKEKKTPTKSRV</sequence>
<evidence type="ECO:0000256" key="2">
    <source>
        <dbReference type="ARBA" id="ARBA00009797"/>
    </source>
</evidence>
<feature type="region of interest" description="Disordered" evidence="7">
    <location>
        <begin position="547"/>
        <end position="567"/>
    </location>
</feature>
<feature type="compositionally biased region" description="Basic and acidic residues" evidence="7">
    <location>
        <begin position="117"/>
        <end position="127"/>
    </location>
</feature>
<dbReference type="PANTHER" id="PTHR14464:SF4">
    <property type="entry name" value="EXONUCLEASE V"/>
    <property type="match status" value="1"/>
</dbReference>
<dbReference type="GO" id="GO:0005634">
    <property type="term" value="C:nucleus"/>
    <property type="evidence" value="ECO:0007669"/>
    <property type="project" value="TreeGrafter"/>
</dbReference>